<evidence type="ECO:0000256" key="2">
    <source>
        <dbReference type="ARBA" id="ARBA00005988"/>
    </source>
</evidence>
<keyword evidence="6" id="KW-0645">Protease</keyword>
<dbReference type="InterPro" id="IPR040626">
    <property type="entry name" value="Pepdidase_M14_N"/>
</dbReference>
<keyword evidence="6" id="KW-0121">Carboxypeptidase</keyword>
<dbReference type="Pfam" id="PF18027">
    <property type="entry name" value="Pepdidase_M14_N"/>
    <property type="match status" value="1"/>
</dbReference>
<dbReference type="PANTHER" id="PTHR12756">
    <property type="entry name" value="CYTOSOLIC CARBOXYPEPTIDASE"/>
    <property type="match status" value="1"/>
</dbReference>
<evidence type="ECO:0000256" key="3">
    <source>
        <dbReference type="PROSITE-ProRule" id="PRU01379"/>
    </source>
</evidence>
<dbReference type="GO" id="GO:0004181">
    <property type="term" value="F:metallocarboxypeptidase activity"/>
    <property type="evidence" value="ECO:0007669"/>
    <property type="project" value="InterPro"/>
</dbReference>
<dbReference type="InterPro" id="IPR050821">
    <property type="entry name" value="Cytosolic_carboxypeptidase"/>
</dbReference>
<evidence type="ECO:0000313" key="6">
    <source>
        <dbReference type="EMBL" id="CDW76244.1"/>
    </source>
</evidence>
<dbReference type="Proteomes" id="UP000039865">
    <property type="component" value="Unassembled WGS sequence"/>
</dbReference>
<dbReference type="OrthoDB" id="10253041at2759"/>
<comment type="cofactor">
    <cofactor evidence="1">
        <name>Zn(2+)</name>
        <dbReference type="ChEBI" id="CHEBI:29105"/>
    </cofactor>
</comment>
<sequence length="715" mass="81322">MTNAIKTFLITVNSQLIIQISDDSYDNKIEIGKDFQTGGAKRSHNGFMIYNNNNQYDSNNAESLKDMEQRLFGVKREATPLSSYISDQEFIPVKTGTGVKLMKNGPKHILESSEYEPLYIPQDNILEECLRREAERVAHQENLMNRVVYDSVDPSPNQMSNQETQSNQQISSQQNPINDDQINNGQDCDDQVDNILLNNAQPNNPNQCDNDANLTQYYTPKSPDDYTLVFESRFESGNLRRAIQVYEFEYDLILKPDYNTRGNTQWYYFRVQNMRAGRTYRFNIINLLKPDSLYNHGMRPLMYSEIQAKKYGKGWFRNGKDVCYYQNSMKRKTVGHYYTLTFSVKFPYDNDTIYLAHCYPYTYSDLQRYLNSIENDPHKKLRFRRKTMCQTLAGNPVDLLIITTFPNPGTQASDADYQQIKQRKGVVITSRVHPGESGSQFMMKGIIDYLVGSSVGARVLRDNFVFKIVPMLNPDGVINGNTRCSLAGVDLNRQWIDPQKKVHPTIHNGNSGKNDKYKERVFPYLLDKLGETFNFSDCSFAVQKAKESTARVVVWKELGITNSFTLEASFCGSDFGQYSDLHFNTDMLQQIGHRFCETIIEYCMVEPHNMKTILDEIEAIVNNSNEKTSEVVQGPANTLNGTNNLNIDPTNAKGQIGIEQDNINTGNIGAYNGFLNEVSGGGVLGTIKDEDSNADSDFSGDEGTPSCPQLYILNK</sequence>
<name>A0A078A663_STYLE</name>
<dbReference type="EMBL" id="CCKQ01005089">
    <property type="protein sequence ID" value="CDW76244.1"/>
    <property type="molecule type" value="Genomic_DNA"/>
</dbReference>
<evidence type="ECO:0000256" key="1">
    <source>
        <dbReference type="ARBA" id="ARBA00001947"/>
    </source>
</evidence>
<evidence type="ECO:0000259" key="5">
    <source>
        <dbReference type="PROSITE" id="PS52035"/>
    </source>
</evidence>
<gene>
    <name evidence="6" type="primary">Contig9735.g10415</name>
    <name evidence="6" type="ORF">STYLEM_5244</name>
</gene>
<feature type="domain" description="Peptidase M14" evidence="5">
    <location>
        <begin position="359"/>
        <end position="603"/>
    </location>
</feature>
<evidence type="ECO:0000256" key="4">
    <source>
        <dbReference type="SAM" id="MobiDB-lite"/>
    </source>
</evidence>
<dbReference type="PROSITE" id="PS52035">
    <property type="entry name" value="PEPTIDASE_M14"/>
    <property type="match status" value="1"/>
</dbReference>
<dbReference type="AlphaFoldDB" id="A0A078A663"/>
<feature type="compositionally biased region" description="Low complexity" evidence="4">
    <location>
        <begin position="160"/>
        <end position="186"/>
    </location>
</feature>
<accession>A0A078A663</accession>
<comment type="similarity">
    <text evidence="2 3">Belongs to the peptidase M14 family.</text>
</comment>
<dbReference type="Gene3D" id="2.60.40.3120">
    <property type="match status" value="1"/>
</dbReference>
<evidence type="ECO:0000313" key="7">
    <source>
        <dbReference type="Proteomes" id="UP000039865"/>
    </source>
</evidence>
<dbReference type="GO" id="GO:0008270">
    <property type="term" value="F:zinc ion binding"/>
    <property type="evidence" value="ECO:0007669"/>
    <property type="project" value="InterPro"/>
</dbReference>
<keyword evidence="6" id="KW-0378">Hydrolase</keyword>
<organism evidence="6 7">
    <name type="scientific">Stylonychia lemnae</name>
    <name type="common">Ciliate</name>
    <dbReference type="NCBI Taxonomy" id="5949"/>
    <lineage>
        <taxon>Eukaryota</taxon>
        <taxon>Sar</taxon>
        <taxon>Alveolata</taxon>
        <taxon>Ciliophora</taxon>
        <taxon>Intramacronucleata</taxon>
        <taxon>Spirotrichea</taxon>
        <taxon>Stichotrichia</taxon>
        <taxon>Sporadotrichida</taxon>
        <taxon>Oxytrichidae</taxon>
        <taxon>Stylonychinae</taxon>
        <taxon>Stylonychia</taxon>
    </lineage>
</organism>
<dbReference type="Gene3D" id="3.40.630.10">
    <property type="entry name" value="Zn peptidases"/>
    <property type="match status" value="1"/>
</dbReference>
<dbReference type="GO" id="GO:0006508">
    <property type="term" value="P:proteolysis"/>
    <property type="evidence" value="ECO:0007669"/>
    <property type="project" value="InterPro"/>
</dbReference>
<dbReference type="PANTHER" id="PTHR12756:SF45">
    <property type="entry name" value="CYTOSOLIC CARBOXYPEPTIDASE NNA1"/>
    <property type="match status" value="1"/>
</dbReference>
<feature type="active site" description="Proton donor/acceptor" evidence="3">
    <location>
        <position position="567"/>
    </location>
</feature>
<dbReference type="Pfam" id="PF00246">
    <property type="entry name" value="Peptidase_M14"/>
    <property type="match status" value="1"/>
</dbReference>
<feature type="region of interest" description="Disordered" evidence="4">
    <location>
        <begin position="150"/>
        <end position="190"/>
    </location>
</feature>
<keyword evidence="7" id="KW-1185">Reference proteome</keyword>
<dbReference type="InParanoid" id="A0A078A663"/>
<proteinExistence type="inferred from homology"/>
<protein>
    <submittedName>
        <fullName evidence="6">Zinc carboxypeptidase family protein</fullName>
    </submittedName>
</protein>
<dbReference type="SUPFAM" id="SSF53187">
    <property type="entry name" value="Zn-dependent exopeptidases"/>
    <property type="match status" value="1"/>
</dbReference>
<reference evidence="6 7" key="1">
    <citation type="submission" date="2014-06" db="EMBL/GenBank/DDBJ databases">
        <authorList>
            <person name="Swart Estienne"/>
        </authorList>
    </citation>
    <scope>NUCLEOTIDE SEQUENCE [LARGE SCALE GENOMIC DNA]</scope>
    <source>
        <strain evidence="6 7">130c</strain>
    </source>
</reference>
<dbReference type="InterPro" id="IPR000834">
    <property type="entry name" value="Peptidase_M14"/>
</dbReference>